<dbReference type="GO" id="GO:0098552">
    <property type="term" value="C:side of membrane"/>
    <property type="evidence" value="ECO:0007669"/>
    <property type="project" value="UniProtKB-KW"/>
</dbReference>
<dbReference type="PANTHER" id="PTHR10963:SF27">
    <property type="entry name" value="GLYCOSIDASE-RELATED"/>
    <property type="match status" value="1"/>
</dbReference>
<name>A0A6A5UAP8_9PLEO</name>
<proteinExistence type="inferred from homology"/>
<reference evidence="20" key="1">
    <citation type="journal article" date="2020" name="Stud. Mycol.">
        <title>101 Dothideomycetes genomes: a test case for predicting lifestyles and emergence of pathogens.</title>
        <authorList>
            <person name="Haridas S."/>
            <person name="Albert R."/>
            <person name="Binder M."/>
            <person name="Bloem J."/>
            <person name="Labutti K."/>
            <person name="Salamov A."/>
            <person name="Andreopoulos B."/>
            <person name="Baker S."/>
            <person name="Barry K."/>
            <person name="Bills G."/>
            <person name="Bluhm B."/>
            <person name="Cannon C."/>
            <person name="Castanera R."/>
            <person name="Culley D."/>
            <person name="Daum C."/>
            <person name="Ezra D."/>
            <person name="Gonzalez J."/>
            <person name="Henrissat B."/>
            <person name="Kuo A."/>
            <person name="Liang C."/>
            <person name="Lipzen A."/>
            <person name="Lutzoni F."/>
            <person name="Magnuson J."/>
            <person name="Mondo S."/>
            <person name="Nolan M."/>
            <person name="Ohm R."/>
            <person name="Pangilinan J."/>
            <person name="Park H.-J."/>
            <person name="Ramirez L."/>
            <person name="Alfaro M."/>
            <person name="Sun H."/>
            <person name="Tritt A."/>
            <person name="Yoshinaga Y."/>
            <person name="Zwiers L.-H."/>
            <person name="Turgeon B."/>
            <person name="Goodwin S."/>
            <person name="Spatafora J."/>
            <person name="Crous P."/>
            <person name="Grigoriev I."/>
        </authorList>
    </citation>
    <scope>NUCLEOTIDE SEQUENCE</scope>
    <source>
        <strain evidence="20">CBS 675.92</strain>
    </source>
</reference>
<keyword evidence="12" id="KW-0961">Cell wall biogenesis/degradation</keyword>
<feature type="signal peptide" evidence="18">
    <location>
        <begin position="1"/>
        <end position="18"/>
    </location>
</feature>
<dbReference type="InterPro" id="IPR017168">
    <property type="entry name" value="CHR-like"/>
</dbReference>
<evidence type="ECO:0000256" key="3">
    <source>
        <dbReference type="ARBA" id="ARBA00022622"/>
    </source>
</evidence>
<dbReference type="GO" id="GO:0009277">
    <property type="term" value="C:fungal-type cell wall"/>
    <property type="evidence" value="ECO:0007669"/>
    <property type="project" value="TreeGrafter"/>
</dbReference>
<dbReference type="GO" id="GO:0031505">
    <property type="term" value="P:fungal-type cell wall organization"/>
    <property type="evidence" value="ECO:0007669"/>
    <property type="project" value="TreeGrafter"/>
</dbReference>
<dbReference type="PROSITE" id="PS51762">
    <property type="entry name" value="GH16_2"/>
    <property type="match status" value="1"/>
</dbReference>
<feature type="disulfide bond" evidence="16">
    <location>
        <begin position="24"/>
        <end position="31"/>
    </location>
</feature>
<keyword evidence="8 14" id="KW-0472">Membrane</keyword>
<evidence type="ECO:0000256" key="8">
    <source>
        <dbReference type="ARBA" id="ARBA00023136"/>
    </source>
</evidence>
<evidence type="ECO:0000256" key="1">
    <source>
        <dbReference type="ARBA" id="ARBA00000822"/>
    </source>
</evidence>
<feature type="compositionally biased region" description="Low complexity" evidence="17">
    <location>
        <begin position="352"/>
        <end position="363"/>
    </location>
</feature>
<feature type="compositionally biased region" description="Polar residues" evidence="17">
    <location>
        <begin position="421"/>
        <end position="436"/>
    </location>
</feature>
<feature type="region of interest" description="Disordered" evidence="17">
    <location>
        <begin position="306"/>
        <end position="455"/>
    </location>
</feature>
<keyword evidence="3" id="KW-0336">GPI-anchor</keyword>
<keyword evidence="16" id="KW-1015">Disulfide bond</keyword>
<dbReference type="EC" id="3.2.-.-" evidence="14"/>
<dbReference type="GO" id="GO:0016757">
    <property type="term" value="F:glycosyltransferase activity"/>
    <property type="evidence" value="ECO:0007669"/>
    <property type="project" value="UniProtKB-KW"/>
</dbReference>
<dbReference type="PIRSF" id="PIRSF037299">
    <property type="entry name" value="Glycosidase_CRH1_prd"/>
    <property type="match status" value="1"/>
</dbReference>
<keyword evidence="7 14" id="KW-0378">Hydrolase</keyword>
<evidence type="ECO:0000256" key="11">
    <source>
        <dbReference type="ARBA" id="ARBA00023295"/>
    </source>
</evidence>
<evidence type="ECO:0000313" key="20">
    <source>
        <dbReference type="EMBL" id="KAF1961019.1"/>
    </source>
</evidence>
<evidence type="ECO:0000256" key="16">
    <source>
        <dbReference type="PIRSR" id="PIRSR037299-2"/>
    </source>
</evidence>
<feature type="chain" id="PRO_5025477779" description="Crh-like protein" evidence="18">
    <location>
        <begin position="19"/>
        <end position="482"/>
    </location>
</feature>
<feature type="compositionally biased region" description="Polar residues" evidence="17">
    <location>
        <begin position="306"/>
        <end position="328"/>
    </location>
</feature>
<sequence length="482" mass="49396">MRTTFYLTASALAALATAQTFTECDPTKKSCPNNPAMPAKFETNFKAGKDAVKGWKQTAGTLNYGADGAAFTVSKKGEAPTIQSEGYLHFGYVEVKMKAAPGAGIVSSIVLQSEDLDEVDWEFIGSVDSKVQMNYFGKGNTTTYDRMIEAPVANVQTMHTYALNWTAEALTWIIDDKPVRTLKYAEANGGNNYPQTPSNVRIGIWAGGDSENQGTREWAGGPPDYSKAPFTQTVESIKIINYSPGKEYEWTDKTGSYKSIKVIEPGKVEGAPINSAVISAPAAGTSATGAPLGSIINKPSGSIINKPSGAAGNSTSSCTSGVKASTSAGPKPTGGKEEPCSCGTLTVTMTGTPPASAPPATKTPTPPKSSPTSASKPATTPISSASKPATTSTPAASKPATTSTPAASKPATTAPPYPVSSLKTDSRTPPSATIPVQPTGGIAKPTGGNSTAPPTLFQGAASGNSVATALFGVVGVVMAMAF</sequence>
<evidence type="ECO:0000256" key="15">
    <source>
        <dbReference type="PIRSR" id="PIRSR037299-1"/>
    </source>
</evidence>
<keyword evidence="4" id="KW-0328">Glycosyltransferase</keyword>
<comment type="similarity">
    <text evidence="13">Belongs to the glycosyl hydrolase 16 family. CRH1 subfamily.</text>
</comment>
<dbReference type="SUPFAM" id="SSF49899">
    <property type="entry name" value="Concanavalin A-like lectins/glucanases"/>
    <property type="match status" value="1"/>
</dbReference>
<dbReference type="PANTHER" id="PTHR10963">
    <property type="entry name" value="GLYCOSYL HYDROLASE-RELATED"/>
    <property type="match status" value="1"/>
</dbReference>
<dbReference type="GO" id="GO:0008843">
    <property type="term" value="F:endochitinase activity"/>
    <property type="evidence" value="ECO:0007669"/>
    <property type="project" value="UniProtKB-EC"/>
</dbReference>
<evidence type="ECO:0000256" key="2">
    <source>
        <dbReference type="ARBA" id="ARBA00004589"/>
    </source>
</evidence>
<evidence type="ECO:0000256" key="4">
    <source>
        <dbReference type="ARBA" id="ARBA00022676"/>
    </source>
</evidence>
<keyword evidence="9" id="KW-0325">Glycoprotein</keyword>
<keyword evidence="6 18" id="KW-0732">Signal</keyword>
<evidence type="ECO:0000313" key="21">
    <source>
        <dbReference type="Proteomes" id="UP000800035"/>
    </source>
</evidence>
<organism evidence="20 21">
    <name type="scientific">Byssothecium circinans</name>
    <dbReference type="NCBI Taxonomy" id="147558"/>
    <lineage>
        <taxon>Eukaryota</taxon>
        <taxon>Fungi</taxon>
        <taxon>Dikarya</taxon>
        <taxon>Ascomycota</taxon>
        <taxon>Pezizomycotina</taxon>
        <taxon>Dothideomycetes</taxon>
        <taxon>Pleosporomycetidae</taxon>
        <taxon>Pleosporales</taxon>
        <taxon>Massarineae</taxon>
        <taxon>Massarinaceae</taxon>
        <taxon>Byssothecium</taxon>
    </lineage>
</organism>
<dbReference type="Proteomes" id="UP000800035">
    <property type="component" value="Unassembled WGS sequence"/>
</dbReference>
<keyword evidence="5" id="KW-0808">Transferase</keyword>
<dbReference type="OrthoDB" id="4781at2759"/>
<evidence type="ECO:0000256" key="14">
    <source>
        <dbReference type="PIRNR" id="PIRNR037299"/>
    </source>
</evidence>
<evidence type="ECO:0000256" key="18">
    <source>
        <dbReference type="SAM" id="SignalP"/>
    </source>
</evidence>
<dbReference type="AlphaFoldDB" id="A0A6A5UAP8"/>
<keyword evidence="11" id="KW-0326">Glycosidase</keyword>
<comment type="subcellular location">
    <subcellularLocation>
        <location evidence="2">Membrane</location>
        <topology evidence="2">Lipid-anchor</topology>
        <topology evidence="2">GPI-anchor</topology>
    </subcellularLocation>
</comment>
<dbReference type="InterPro" id="IPR000757">
    <property type="entry name" value="Beta-glucanase-like"/>
</dbReference>
<dbReference type="GO" id="GO:0005975">
    <property type="term" value="P:carbohydrate metabolic process"/>
    <property type="evidence" value="ECO:0007669"/>
    <property type="project" value="InterPro"/>
</dbReference>
<evidence type="ECO:0000256" key="13">
    <source>
        <dbReference type="ARBA" id="ARBA00038074"/>
    </source>
</evidence>
<protein>
    <recommendedName>
        <fullName evidence="14">Crh-like protein</fullName>
        <ecNumber evidence="14">3.2.-.-</ecNumber>
    </recommendedName>
</protein>
<evidence type="ECO:0000256" key="12">
    <source>
        <dbReference type="ARBA" id="ARBA00023316"/>
    </source>
</evidence>
<feature type="domain" description="GH16" evidence="19">
    <location>
        <begin position="29"/>
        <end position="234"/>
    </location>
</feature>
<evidence type="ECO:0000256" key="10">
    <source>
        <dbReference type="ARBA" id="ARBA00023288"/>
    </source>
</evidence>
<keyword evidence="10" id="KW-0449">Lipoprotein</keyword>
<dbReference type="Pfam" id="PF00722">
    <property type="entry name" value="Glyco_hydro_16"/>
    <property type="match status" value="1"/>
</dbReference>
<evidence type="ECO:0000256" key="6">
    <source>
        <dbReference type="ARBA" id="ARBA00022729"/>
    </source>
</evidence>
<evidence type="ECO:0000259" key="19">
    <source>
        <dbReference type="PROSITE" id="PS51762"/>
    </source>
</evidence>
<dbReference type="EMBL" id="ML976982">
    <property type="protein sequence ID" value="KAF1961019.1"/>
    <property type="molecule type" value="Genomic_DNA"/>
</dbReference>
<dbReference type="InterPro" id="IPR013320">
    <property type="entry name" value="ConA-like_dom_sf"/>
</dbReference>
<keyword evidence="21" id="KW-1185">Reference proteome</keyword>
<gene>
    <name evidence="20" type="ORF">CC80DRAFT_544416</name>
</gene>
<dbReference type="GO" id="GO:0030246">
    <property type="term" value="F:carbohydrate binding"/>
    <property type="evidence" value="ECO:0007669"/>
    <property type="project" value="UniProtKB-KW"/>
</dbReference>
<evidence type="ECO:0000256" key="7">
    <source>
        <dbReference type="ARBA" id="ARBA00022801"/>
    </source>
</evidence>
<comment type="catalytic activity">
    <reaction evidence="1">
        <text>Random endo-hydrolysis of N-acetyl-beta-D-glucosaminide (1-&gt;4)-beta-linkages in chitin and chitodextrins.</text>
        <dbReference type="EC" id="3.2.1.14"/>
    </reaction>
</comment>
<accession>A0A6A5UAP8</accession>
<keyword evidence="20" id="KW-0430">Lectin</keyword>
<dbReference type="Gene3D" id="2.60.120.200">
    <property type="match status" value="1"/>
</dbReference>
<feature type="active site" description="Proton donor" evidence="15">
    <location>
        <position position="122"/>
    </location>
</feature>
<evidence type="ECO:0000256" key="17">
    <source>
        <dbReference type="SAM" id="MobiDB-lite"/>
    </source>
</evidence>
<evidence type="ECO:0000256" key="9">
    <source>
        <dbReference type="ARBA" id="ARBA00023180"/>
    </source>
</evidence>
<feature type="active site" description="Nucleophile" evidence="15">
    <location>
        <position position="118"/>
    </location>
</feature>
<dbReference type="CDD" id="cd02183">
    <property type="entry name" value="GH16_fungal_CRH1_transglycosylase"/>
    <property type="match status" value="1"/>
</dbReference>
<dbReference type="InterPro" id="IPR050546">
    <property type="entry name" value="Glycosyl_Hydrlase_16"/>
</dbReference>
<feature type="compositionally biased region" description="Low complexity" evidence="17">
    <location>
        <begin position="370"/>
        <end position="412"/>
    </location>
</feature>
<evidence type="ECO:0000256" key="5">
    <source>
        <dbReference type="ARBA" id="ARBA00022679"/>
    </source>
</evidence>